<evidence type="ECO:0000256" key="1">
    <source>
        <dbReference type="ARBA" id="ARBA00004141"/>
    </source>
</evidence>
<dbReference type="RefSeq" id="WP_160605757.1">
    <property type="nucleotide sequence ID" value="NZ_WTYX01000002.1"/>
</dbReference>
<evidence type="ECO:0000313" key="6">
    <source>
        <dbReference type="EMBL" id="MXO91948.1"/>
    </source>
</evidence>
<evidence type="ECO:0000313" key="7">
    <source>
        <dbReference type="Proteomes" id="UP000442714"/>
    </source>
</evidence>
<evidence type="ECO:0000256" key="2">
    <source>
        <dbReference type="ARBA" id="ARBA00022692"/>
    </source>
</evidence>
<keyword evidence="2 5" id="KW-0812">Transmembrane</keyword>
<evidence type="ECO:0000256" key="5">
    <source>
        <dbReference type="SAM" id="Phobius"/>
    </source>
</evidence>
<feature type="transmembrane region" description="Helical" evidence="5">
    <location>
        <begin position="431"/>
        <end position="450"/>
    </location>
</feature>
<dbReference type="GO" id="GO:0005886">
    <property type="term" value="C:plasma membrane"/>
    <property type="evidence" value="ECO:0007669"/>
    <property type="project" value="TreeGrafter"/>
</dbReference>
<reference evidence="6 7" key="1">
    <citation type="submission" date="2019-12" db="EMBL/GenBank/DDBJ databases">
        <title>Genomic-based taxomic classification of the family Erythrobacteraceae.</title>
        <authorList>
            <person name="Xu L."/>
        </authorList>
    </citation>
    <scope>NUCLEOTIDE SEQUENCE [LARGE SCALE GENOMIC DNA]</scope>
    <source>
        <strain evidence="6 7">KCTC 52763</strain>
    </source>
</reference>
<feature type="transmembrane region" description="Helical" evidence="5">
    <location>
        <begin position="336"/>
        <end position="354"/>
    </location>
</feature>
<comment type="subcellular location">
    <subcellularLocation>
        <location evidence="1">Membrane</location>
        <topology evidence="1">Multi-pass membrane protein</topology>
    </subcellularLocation>
</comment>
<feature type="transmembrane region" description="Helical" evidence="5">
    <location>
        <begin position="491"/>
        <end position="516"/>
    </location>
</feature>
<feature type="transmembrane region" description="Helical" evidence="5">
    <location>
        <begin position="148"/>
        <end position="164"/>
    </location>
</feature>
<evidence type="ECO:0000256" key="3">
    <source>
        <dbReference type="ARBA" id="ARBA00022989"/>
    </source>
</evidence>
<feature type="transmembrane region" description="Helical" evidence="5">
    <location>
        <begin position="169"/>
        <end position="185"/>
    </location>
</feature>
<dbReference type="PANTHER" id="PTHR10283">
    <property type="entry name" value="SOLUTE CARRIER FAMILY 13 MEMBER"/>
    <property type="match status" value="1"/>
</dbReference>
<feature type="transmembrane region" description="Helical" evidence="5">
    <location>
        <begin position="401"/>
        <end position="424"/>
    </location>
</feature>
<protein>
    <submittedName>
        <fullName evidence="6">SLC13/DASS family transporter</fullName>
    </submittedName>
</protein>
<name>A0A844ZW40_9SPHN</name>
<dbReference type="Proteomes" id="UP000442714">
    <property type="component" value="Unassembled WGS sequence"/>
</dbReference>
<feature type="transmembrane region" description="Helical" evidence="5">
    <location>
        <begin position="456"/>
        <end position="479"/>
    </location>
</feature>
<dbReference type="InterPro" id="IPR001898">
    <property type="entry name" value="SLC13A/DASS"/>
</dbReference>
<dbReference type="GO" id="GO:0008514">
    <property type="term" value="F:organic anion transmembrane transporter activity"/>
    <property type="evidence" value="ECO:0007669"/>
    <property type="project" value="UniProtKB-ARBA"/>
</dbReference>
<dbReference type="GO" id="GO:1905039">
    <property type="term" value="P:carboxylic acid transmembrane transport"/>
    <property type="evidence" value="ECO:0007669"/>
    <property type="project" value="UniProtKB-ARBA"/>
</dbReference>
<evidence type="ECO:0000256" key="4">
    <source>
        <dbReference type="ARBA" id="ARBA00023136"/>
    </source>
</evidence>
<dbReference type="EMBL" id="WTYX01000002">
    <property type="protein sequence ID" value="MXO91948.1"/>
    <property type="molecule type" value="Genomic_DNA"/>
</dbReference>
<feature type="transmembrane region" description="Helical" evidence="5">
    <location>
        <begin position="375"/>
        <end position="395"/>
    </location>
</feature>
<gene>
    <name evidence="6" type="ORF">GRI41_14020</name>
</gene>
<feature type="transmembrane region" description="Helical" evidence="5">
    <location>
        <begin position="214"/>
        <end position="237"/>
    </location>
</feature>
<proteinExistence type="predicted"/>
<accession>A0A844ZW40</accession>
<organism evidence="6 7">
    <name type="scientific">Pontixanthobacter aquaemixtae</name>
    <dbReference type="NCBI Taxonomy" id="1958940"/>
    <lineage>
        <taxon>Bacteria</taxon>
        <taxon>Pseudomonadati</taxon>
        <taxon>Pseudomonadota</taxon>
        <taxon>Alphaproteobacteria</taxon>
        <taxon>Sphingomonadales</taxon>
        <taxon>Erythrobacteraceae</taxon>
        <taxon>Pontixanthobacter</taxon>
    </lineage>
</organism>
<sequence>MTARRIGFILGLVAFAATLIVPAPSGMPQEAWLVAGLVLWMAAWWMTEAIPLTATALLPFVVLPFAGVMSARETAGAYYAPILFLILGGAFIALAIERTGLHRRLSLAILKTVGSGQAMPANTSRWLLAAVVSASILSMLIFNAPASLLVMALAVAIIAGLMLANAEKLLLAFMVSAAVLSMLISNTSTTLIMMPMALAVLAGGGLADGERDGLAGALPMGIAFAASIGGLGTIVGSPTNGIAVALLDNMIGLQISFAQWTAFGLPIVMVGVPIAAMIIARVQNVSAHAFDVEAARQAIATNTNWSAPERRLLPIIAITFLLWMSGPWLKPMLPDGALTDGTIAIVAGIALFIVPDGTGRPLLTWQEADRAPWGVIMMFGGGLALAAGMSASGLAEWLGNALLPLSAVPLIIVALTLVAMVVLITEFASNVATASAIIPVVASLTVAMGVDPVLLAMPAALAASWGFMLPAGTGPNAIAWSTGRIKLPRMVSAGIILDIAGIFLIVGLVWVVAALIG</sequence>
<keyword evidence="3 5" id="KW-1133">Transmembrane helix</keyword>
<feature type="transmembrane region" description="Helical" evidence="5">
    <location>
        <begin position="257"/>
        <end position="280"/>
    </location>
</feature>
<dbReference type="OrthoDB" id="9766267at2"/>
<dbReference type="AlphaFoldDB" id="A0A844ZW40"/>
<dbReference type="Pfam" id="PF00939">
    <property type="entry name" value="Na_sulph_symp"/>
    <property type="match status" value="1"/>
</dbReference>
<comment type="caution">
    <text evidence="6">The sequence shown here is derived from an EMBL/GenBank/DDBJ whole genome shotgun (WGS) entry which is preliminary data.</text>
</comment>
<feature type="transmembrane region" description="Helical" evidence="5">
    <location>
        <begin position="77"/>
        <end position="96"/>
    </location>
</feature>
<keyword evidence="4 5" id="KW-0472">Membrane</keyword>
<keyword evidence="7" id="KW-1185">Reference proteome</keyword>
<feature type="transmembrane region" description="Helical" evidence="5">
    <location>
        <begin position="312"/>
        <end position="330"/>
    </location>
</feature>
<dbReference type="PANTHER" id="PTHR10283:SF82">
    <property type="entry name" value="SOLUTE CARRIER FAMILY 13 MEMBER 2"/>
    <property type="match status" value="1"/>
</dbReference>